<keyword evidence="2" id="KW-1185">Reference proteome</keyword>
<dbReference type="EMBL" id="CM045763">
    <property type="protein sequence ID" value="KAI8022488.1"/>
    <property type="molecule type" value="Genomic_DNA"/>
</dbReference>
<proteinExistence type="predicted"/>
<gene>
    <name evidence="1" type="ORF">LOK49_LG03G00890</name>
</gene>
<organism evidence="1 2">
    <name type="scientific">Camellia lanceoleosa</name>
    <dbReference type="NCBI Taxonomy" id="1840588"/>
    <lineage>
        <taxon>Eukaryota</taxon>
        <taxon>Viridiplantae</taxon>
        <taxon>Streptophyta</taxon>
        <taxon>Embryophyta</taxon>
        <taxon>Tracheophyta</taxon>
        <taxon>Spermatophyta</taxon>
        <taxon>Magnoliopsida</taxon>
        <taxon>eudicotyledons</taxon>
        <taxon>Gunneridae</taxon>
        <taxon>Pentapetalae</taxon>
        <taxon>asterids</taxon>
        <taxon>Ericales</taxon>
        <taxon>Theaceae</taxon>
        <taxon>Camellia</taxon>
    </lineage>
</organism>
<reference evidence="1 2" key="1">
    <citation type="journal article" date="2022" name="Plant J.">
        <title>Chromosome-level genome of Camellia lanceoleosa provides a valuable resource for understanding genome evolution and self-incompatibility.</title>
        <authorList>
            <person name="Gong W."/>
            <person name="Xiao S."/>
            <person name="Wang L."/>
            <person name="Liao Z."/>
            <person name="Chang Y."/>
            <person name="Mo W."/>
            <person name="Hu G."/>
            <person name="Li W."/>
            <person name="Zhao G."/>
            <person name="Zhu H."/>
            <person name="Hu X."/>
            <person name="Ji K."/>
            <person name="Xiang X."/>
            <person name="Song Q."/>
            <person name="Yuan D."/>
            <person name="Jin S."/>
            <person name="Zhang L."/>
        </authorList>
    </citation>
    <scope>NUCLEOTIDE SEQUENCE [LARGE SCALE GENOMIC DNA]</scope>
    <source>
        <strain evidence="1">SQ_2022a</strain>
    </source>
</reference>
<dbReference type="Proteomes" id="UP001060215">
    <property type="component" value="Chromosome 6"/>
</dbReference>
<comment type="caution">
    <text evidence="1">The sequence shown here is derived from an EMBL/GenBank/DDBJ whole genome shotgun (WGS) entry which is preliminary data.</text>
</comment>
<name>A0ACC0IAC6_9ERIC</name>
<accession>A0ACC0IAC6</accession>
<evidence type="ECO:0000313" key="1">
    <source>
        <dbReference type="EMBL" id="KAI8022488.1"/>
    </source>
</evidence>
<sequence length="486" mass="54991">MASSEDKKVEIFFLPWIVARGHMIPMIDTARLFASYGVKVTILTTHDNLQLFQDGVDRDRSLGRDIDFLTFDLPEGCENLLSIFTINLNEELFIEKLREPIEQILRDRRPDCLVSDMFYPWTAESGARLGIPRIVFHVTGLFPLCCEEATRRHAPQHKVDSAKATFALPGLPNPNHNIEFTRLKTQSWLTTEPKGAKVFEAIVDAELKSHGVIINSYYDLEAPYAEYFKNDMGRKLWLVGPVYLFNKNYEEKAQRGEKNSIGGVTILNWLDSKEPKSVLYVSFGSQVRMAPEQFFVLAEALEASGHSFIWVARYMPESGVHKEEGSGRRVLPEGFEERMTKSGKGLIVRSWAPQLLILEHRAVGGFMTHCGWNSTVEGICACLPMITWPLAAEQFFIESLVVDVLKTGIRVGNEEWMSLHWEPKVTVTREKVETAVKRLMGGGGEVEEMRRRARELSEKAKKAVEPGGSSDADVVGLINELKSRRK</sequence>
<protein>
    <submittedName>
        <fullName evidence="1">Abscisate beta-glucosyltransferase</fullName>
    </submittedName>
</protein>
<evidence type="ECO:0000313" key="2">
    <source>
        <dbReference type="Proteomes" id="UP001060215"/>
    </source>
</evidence>